<name>A0AAV7NHC4_PLEWA</name>
<keyword evidence="2" id="KW-1185">Reference proteome</keyword>
<organism evidence="1 2">
    <name type="scientific">Pleurodeles waltl</name>
    <name type="common">Iberian ribbed newt</name>
    <dbReference type="NCBI Taxonomy" id="8319"/>
    <lineage>
        <taxon>Eukaryota</taxon>
        <taxon>Metazoa</taxon>
        <taxon>Chordata</taxon>
        <taxon>Craniata</taxon>
        <taxon>Vertebrata</taxon>
        <taxon>Euteleostomi</taxon>
        <taxon>Amphibia</taxon>
        <taxon>Batrachia</taxon>
        <taxon>Caudata</taxon>
        <taxon>Salamandroidea</taxon>
        <taxon>Salamandridae</taxon>
        <taxon>Pleurodelinae</taxon>
        <taxon>Pleurodeles</taxon>
    </lineage>
</organism>
<gene>
    <name evidence="1" type="ORF">NDU88_003685</name>
</gene>
<sequence>MANPRSKSDCTLLDMLIEPTRVAAGEGRSAAVHEHAPEDGYCGGAPVTHSFLEALFSSLWEDIHVIKKELLSDLHEVRRVVDAIGERVSHLEDQSTIEQFQQGILRLRDQLIDLLSHIKDLENQSRRNNICMKGVPTGAEGTDIEASVQDLFGTILEASPIWRFRW</sequence>
<dbReference type="AlphaFoldDB" id="A0AAV7NHC4"/>
<comment type="caution">
    <text evidence="1">The sequence shown here is derived from an EMBL/GenBank/DDBJ whole genome shotgun (WGS) entry which is preliminary data.</text>
</comment>
<evidence type="ECO:0000313" key="2">
    <source>
        <dbReference type="Proteomes" id="UP001066276"/>
    </source>
</evidence>
<accession>A0AAV7NHC4</accession>
<dbReference type="EMBL" id="JANPWB010000012">
    <property type="protein sequence ID" value="KAJ1115461.1"/>
    <property type="molecule type" value="Genomic_DNA"/>
</dbReference>
<protein>
    <submittedName>
        <fullName evidence="1">Uncharacterized protein</fullName>
    </submittedName>
</protein>
<reference evidence="1" key="1">
    <citation type="journal article" date="2022" name="bioRxiv">
        <title>Sequencing and chromosome-scale assembly of the giantPleurodeles waltlgenome.</title>
        <authorList>
            <person name="Brown T."/>
            <person name="Elewa A."/>
            <person name="Iarovenko S."/>
            <person name="Subramanian E."/>
            <person name="Araus A.J."/>
            <person name="Petzold A."/>
            <person name="Susuki M."/>
            <person name="Suzuki K.-i.T."/>
            <person name="Hayashi T."/>
            <person name="Toyoda A."/>
            <person name="Oliveira C."/>
            <person name="Osipova E."/>
            <person name="Leigh N.D."/>
            <person name="Simon A."/>
            <person name="Yun M.H."/>
        </authorList>
    </citation>
    <scope>NUCLEOTIDE SEQUENCE</scope>
    <source>
        <strain evidence="1">20211129_DDA</strain>
        <tissue evidence="1">Liver</tissue>
    </source>
</reference>
<proteinExistence type="predicted"/>
<dbReference type="Proteomes" id="UP001066276">
    <property type="component" value="Chromosome 8"/>
</dbReference>
<evidence type="ECO:0000313" key="1">
    <source>
        <dbReference type="EMBL" id="KAJ1115461.1"/>
    </source>
</evidence>